<reference evidence="3" key="1">
    <citation type="journal article" date="2015" name="Nature">
        <title>Complex archaea that bridge the gap between prokaryotes and eukaryotes.</title>
        <authorList>
            <person name="Spang A."/>
            <person name="Saw J.H."/>
            <person name="Jorgensen S.L."/>
            <person name="Zaremba-Niedzwiedzka K."/>
            <person name="Martijn J."/>
            <person name="Lind A.E."/>
            <person name="van Eijk R."/>
            <person name="Schleper C."/>
            <person name="Guy L."/>
            <person name="Ettema T.J."/>
        </authorList>
    </citation>
    <scope>NUCLEOTIDE SEQUENCE</scope>
</reference>
<feature type="transmembrane region" description="Helical" evidence="1">
    <location>
        <begin position="96"/>
        <end position="116"/>
    </location>
</feature>
<dbReference type="GO" id="GO:0004175">
    <property type="term" value="F:endopeptidase activity"/>
    <property type="evidence" value="ECO:0007669"/>
    <property type="project" value="UniProtKB-ARBA"/>
</dbReference>
<feature type="transmembrane region" description="Helical" evidence="1">
    <location>
        <begin position="18"/>
        <end position="36"/>
    </location>
</feature>
<feature type="transmembrane region" description="Helical" evidence="1">
    <location>
        <begin position="57"/>
        <end position="76"/>
    </location>
</feature>
<dbReference type="Pfam" id="PF02517">
    <property type="entry name" value="Rce1-like"/>
    <property type="match status" value="1"/>
</dbReference>
<sequence length="283" mass="31384">MAIVGAIDIFENFTALDAVVAAMSLAGLALLINWFVNYSGPQILATSPVRRNRIPPSVPFFAMVIWMFVAISGTAIPERLFANAQEWVLEFYNYLWMAIVELVLLVALLYFAKAYFARGLKGMGFDLRTVVTDLKAGTVNLVAVYPLVIAGILLMALIGKLIWGPDFQMETSEGLVAVTSHPQLSLRILLFVFVVLIVPVFEEVLFRGFLQSMVRGYVQKPWVAIALTSLIFTSLHPSTHWLGVFMLSCGMGYAYERSGSMFRSIFMHMLFNGLSMTATLLSG</sequence>
<dbReference type="InterPro" id="IPR052710">
    <property type="entry name" value="CAAX_protease"/>
</dbReference>
<feature type="transmembrane region" description="Helical" evidence="1">
    <location>
        <begin position="222"/>
        <end position="255"/>
    </location>
</feature>
<gene>
    <name evidence="3" type="ORF">LCGC14_2839670</name>
</gene>
<dbReference type="EMBL" id="LAZR01054310">
    <property type="protein sequence ID" value="KKK78825.1"/>
    <property type="molecule type" value="Genomic_DNA"/>
</dbReference>
<name>A0A0F8YY74_9ZZZZ</name>
<organism evidence="3">
    <name type="scientific">marine sediment metagenome</name>
    <dbReference type="NCBI Taxonomy" id="412755"/>
    <lineage>
        <taxon>unclassified sequences</taxon>
        <taxon>metagenomes</taxon>
        <taxon>ecological metagenomes</taxon>
    </lineage>
</organism>
<keyword evidence="1" id="KW-0472">Membrane</keyword>
<feature type="transmembrane region" description="Helical" evidence="1">
    <location>
        <begin position="261"/>
        <end position="281"/>
    </location>
</feature>
<dbReference type="InterPro" id="IPR003675">
    <property type="entry name" value="Rce1/LyrA-like_dom"/>
</dbReference>
<evidence type="ECO:0000256" key="1">
    <source>
        <dbReference type="SAM" id="Phobius"/>
    </source>
</evidence>
<protein>
    <recommendedName>
        <fullName evidence="2">CAAX prenyl protease 2/Lysostaphin resistance protein A-like domain-containing protein</fullName>
    </recommendedName>
</protein>
<dbReference type="PANTHER" id="PTHR36435:SF1">
    <property type="entry name" value="CAAX AMINO TERMINAL PROTEASE FAMILY PROTEIN"/>
    <property type="match status" value="1"/>
</dbReference>
<feature type="transmembrane region" description="Helical" evidence="1">
    <location>
        <begin position="184"/>
        <end position="201"/>
    </location>
</feature>
<evidence type="ECO:0000259" key="2">
    <source>
        <dbReference type="Pfam" id="PF02517"/>
    </source>
</evidence>
<comment type="caution">
    <text evidence="3">The sequence shown here is derived from an EMBL/GenBank/DDBJ whole genome shotgun (WGS) entry which is preliminary data.</text>
</comment>
<feature type="domain" description="CAAX prenyl protease 2/Lysostaphin resistance protein A-like" evidence="2">
    <location>
        <begin position="188"/>
        <end position="273"/>
    </location>
</feature>
<feature type="transmembrane region" description="Helical" evidence="1">
    <location>
        <begin position="137"/>
        <end position="164"/>
    </location>
</feature>
<evidence type="ECO:0000313" key="3">
    <source>
        <dbReference type="EMBL" id="KKK78825.1"/>
    </source>
</evidence>
<dbReference type="GO" id="GO:0080120">
    <property type="term" value="P:CAAX-box protein maturation"/>
    <property type="evidence" value="ECO:0007669"/>
    <property type="project" value="UniProtKB-ARBA"/>
</dbReference>
<proteinExistence type="predicted"/>
<accession>A0A0F8YY74</accession>
<dbReference type="PANTHER" id="PTHR36435">
    <property type="entry name" value="SLR1288 PROTEIN"/>
    <property type="match status" value="1"/>
</dbReference>
<dbReference type="AlphaFoldDB" id="A0A0F8YY74"/>
<keyword evidence="1" id="KW-1133">Transmembrane helix</keyword>
<keyword evidence="1" id="KW-0812">Transmembrane</keyword>